<dbReference type="GO" id="GO:0005737">
    <property type="term" value="C:cytoplasm"/>
    <property type="evidence" value="ECO:0007669"/>
    <property type="project" value="UniProtKB-SubCell"/>
</dbReference>
<comment type="cofactor">
    <cofactor evidence="8">
        <name>Fe(2+)</name>
        <dbReference type="ChEBI" id="CHEBI:29033"/>
    </cofactor>
    <text evidence="8">Binds 1 Fe(2+) ion per subunit.</text>
</comment>
<reference evidence="10 11" key="1">
    <citation type="journal article" date="2016" name="Nat. Commun.">
        <title>Thousands of microbial genomes shed light on interconnected biogeochemical processes in an aquifer system.</title>
        <authorList>
            <person name="Anantharaman K."/>
            <person name="Brown C.T."/>
            <person name="Hug L.A."/>
            <person name="Sharon I."/>
            <person name="Castelle C.J."/>
            <person name="Probst A.J."/>
            <person name="Thomas B.C."/>
            <person name="Singh A."/>
            <person name="Wilkins M.J."/>
            <person name="Karaoz U."/>
            <person name="Brodie E.L."/>
            <person name="Williams K.H."/>
            <person name="Hubbard S.S."/>
            <person name="Banfield J.F."/>
        </authorList>
    </citation>
    <scope>NUCLEOTIDE SEQUENCE [LARGE SCALE GENOMIC DNA]</scope>
</reference>
<dbReference type="CDD" id="cd24133">
    <property type="entry name" value="ASKHA_NBD_TsaD_bac"/>
    <property type="match status" value="1"/>
</dbReference>
<dbReference type="GO" id="GO:0061711">
    <property type="term" value="F:tRNA N(6)-L-threonylcarbamoyladenine synthase activity"/>
    <property type="evidence" value="ECO:0007669"/>
    <property type="project" value="UniProtKB-EC"/>
</dbReference>
<evidence type="ECO:0000256" key="1">
    <source>
        <dbReference type="ARBA" id="ARBA00022490"/>
    </source>
</evidence>
<feature type="binding site" evidence="8">
    <location>
        <position position="302"/>
    </location>
    <ligand>
        <name>substrate</name>
    </ligand>
</feature>
<keyword evidence="4 8" id="KW-0479">Metal-binding</keyword>
<dbReference type="EMBL" id="MHSS01000001">
    <property type="protein sequence ID" value="OHA49034.1"/>
    <property type="molecule type" value="Genomic_DNA"/>
</dbReference>
<dbReference type="NCBIfam" id="TIGR00329">
    <property type="entry name" value="gcp_kae1"/>
    <property type="match status" value="1"/>
</dbReference>
<evidence type="ECO:0000256" key="6">
    <source>
        <dbReference type="ARBA" id="ARBA00023315"/>
    </source>
</evidence>
<evidence type="ECO:0000256" key="5">
    <source>
        <dbReference type="ARBA" id="ARBA00023004"/>
    </source>
</evidence>
<keyword evidence="6 8" id="KW-0012">Acyltransferase</keyword>
<keyword evidence="2 8" id="KW-0808">Transferase</keyword>
<evidence type="ECO:0000256" key="7">
    <source>
        <dbReference type="ARBA" id="ARBA00048117"/>
    </source>
</evidence>
<evidence type="ECO:0000313" key="11">
    <source>
        <dbReference type="Proteomes" id="UP000177629"/>
    </source>
</evidence>
<dbReference type="InterPro" id="IPR043129">
    <property type="entry name" value="ATPase_NBD"/>
</dbReference>
<dbReference type="InterPro" id="IPR022450">
    <property type="entry name" value="TsaD"/>
</dbReference>
<dbReference type="PANTHER" id="PTHR11735">
    <property type="entry name" value="TRNA N6-ADENOSINE THREONYLCARBAMOYLTRANSFERASE"/>
    <property type="match status" value="1"/>
</dbReference>
<dbReference type="NCBIfam" id="TIGR03723">
    <property type="entry name" value="T6A_TsaD_YgjD"/>
    <property type="match status" value="1"/>
</dbReference>
<feature type="domain" description="Gcp-like" evidence="9">
    <location>
        <begin position="30"/>
        <end position="338"/>
    </location>
</feature>
<comment type="caution">
    <text evidence="8">Lacks conserved residue(s) required for the propagation of feature annotation.</text>
</comment>
<evidence type="ECO:0000313" key="10">
    <source>
        <dbReference type="EMBL" id="OHA49034.1"/>
    </source>
</evidence>
<dbReference type="PRINTS" id="PR00789">
    <property type="entry name" value="OSIALOPTASE"/>
</dbReference>
<comment type="caution">
    <text evidence="10">The sequence shown here is derived from an EMBL/GenBank/DDBJ whole genome shotgun (WGS) entry which is preliminary data.</text>
</comment>
<dbReference type="PROSITE" id="PS01016">
    <property type="entry name" value="GLYCOPROTEASE"/>
    <property type="match status" value="1"/>
</dbReference>
<evidence type="ECO:0000256" key="8">
    <source>
        <dbReference type="HAMAP-Rule" id="MF_01445"/>
    </source>
</evidence>
<accession>A0A1G2PL36</accession>
<dbReference type="InterPro" id="IPR000905">
    <property type="entry name" value="Gcp-like_dom"/>
</dbReference>
<dbReference type="Proteomes" id="UP000177629">
    <property type="component" value="Unassembled WGS sequence"/>
</dbReference>
<organism evidence="10 11">
    <name type="scientific">Candidatus Terrybacteria bacterium RIFCSPHIGHO2_01_FULL_48_17</name>
    <dbReference type="NCBI Taxonomy" id="1802362"/>
    <lineage>
        <taxon>Bacteria</taxon>
        <taxon>Candidatus Terryibacteriota</taxon>
    </lineage>
</organism>
<proteinExistence type="inferred from homology"/>
<feature type="binding site" evidence="8">
    <location>
        <position position="195"/>
    </location>
    <ligand>
        <name>substrate</name>
    </ligand>
</feature>
<dbReference type="Pfam" id="PF00814">
    <property type="entry name" value="TsaD"/>
    <property type="match status" value="1"/>
</dbReference>
<comment type="function">
    <text evidence="8">Required for the formation of a threonylcarbamoyl group on adenosine at position 37 (t(6)A37) in tRNAs that read codons beginning with adenine. Is involved in the transfer of the threonylcarbamoyl moiety of threonylcarbamoyl-AMP (TC-AMP) to the N6 group of A37, together with TsaE and TsaB. TsaD likely plays a direct catalytic role in this reaction.</text>
</comment>
<dbReference type="HAMAP" id="MF_01445">
    <property type="entry name" value="TsaD"/>
    <property type="match status" value="1"/>
</dbReference>
<dbReference type="EC" id="2.3.1.234" evidence="8"/>
<name>A0A1G2PL36_9BACT</name>
<keyword evidence="5 8" id="KW-0408">Iron</keyword>
<sequence length="360" mass="39134">MKILGIETSCDDTCAAIIKASGGIRRPKFKVLSNVVSSQVKVHQKYGGVVPTLAAREHAKNIKPVVKKAFQGTGYRVQDIDLIAVTTHPGLLPALLVGVHAARTIAWWLHKPILGINHLEAHLVANLLGDKKKQNTPNQSLRSGTGQARNKIQTLFPAVGLIVSGGHTQLVLMRDFGKMKIIGETRDDAAGEAFDKVAKMLGLPFPGGPPVAALAAKKQDTRSKIQISLPRPMIDSNDFDFSFSGLKTAVLYLLRDNPQIPKTDVAASFQQAVVDVLTAKTIRAAKKYKAKTVMLGGGVAANQELRRQLRSALTKLEPIPYTLYPIPSLALDNAAMIAATAYLHWLKGERNTWQQIKVRI</sequence>
<feature type="binding site" evidence="8">
    <location>
        <position position="208"/>
    </location>
    <ligand>
        <name>substrate</name>
    </ligand>
</feature>
<evidence type="ECO:0000256" key="2">
    <source>
        <dbReference type="ARBA" id="ARBA00022679"/>
    </source>
</evidence>
<dbReference type="InterPro" id="IPR017860">
    <property type="entry name" value="Peptidase_M22_CS"/>
</dbReference>
<evidence type="ECO:0000256" key="4">
    <source>
        <dbReference type="ARBA" id="ARBA00022723"/>
    </source>
</evidence>
<protein>
    <recommendedName>
        <fullName evidence="8">tRNA N6-adenosine threonylcarbamoyltransferase</fullName>
        <ecNumber evidence="8">2.3.1.234</ecNumber>
    </recommendedName>
    <alternativeName>
        <fullName evidence="8">N6-L-threonylcarbamoyladenine synthase</fullName>
        <shortName evidence="8">t(6)A synthase</shortName>
    </alternativeName>
    <alternativeName>
        <fullName evidence="8">t(6)A37 threonylcarbamoyladenosine biosynthesis protein TsaD</fullName>
    </alternativeName>
    <alternativeName>
        <fullName evidence="8">tRNA threonylcarbamoyladenosine biosynthesis protein TsaD</fullName>
    </alternativeName>
</protein>
<feature type="binding site" evidence="8">
    <location>
        <position position="118"/>
    </location>
    <ligand>
        <name>Fe cation</name>
        <dbReference type="ChEBI" id="CHEBI:24875"/>
    </ligand>
</feature>
<comment type="subcellular location">
    <subcellularLocation>
        <location evidence="8">Cytoplasm</location>
    </subcellularLocation>
</comment>
<feature type="binding site" evidence="8">
    <location>
        <begin position="162"/>
        <end position="166"/>
    </location>
    <ligand>
        <name>substrate</name>
    </ligand>
</feature>
<dbReference type="AlphaFoldDB" id="A0A1G2PL36"/>
<dbReference type="SUPFAM" id="SSF53067">
    <property type="entry name" value="Actin-like ATPase domain"/>
    <property type="match status" value="1"/>
</dbReference>
<evidence type="ECO:0000259" key="9">
    <source>
        <dbReference type="Pfam" id="PF00814"/>
    </source>
</evidence>
<keyword evidence="1 8" id="KW-0963">Cytoplasm</keyword>
<feature type="binding site" evidence="8">
    <location>
        <position position="122"/>
    </location>
    <ligand>
        <name>Fe cation</name>
        <dbReference type="ChEBI" id="CHEBI:24875"/>
    </ligand>
</feature>
<gene>
    <name evidence="8" type="primary">tsaD</name>
    <name evidence="10" type="ORF">A2806_01680</name>
</gene>
<dbReference type="GO" id="GO:0005506">
    <property type="term" value="F:iron ion binding"/>
    <property type="evidence" value="ECO:0007669"/>
    <property type="project" value="UniProtKB-UniRule"/>
</dbReference>
<comment type="catalytic activity">
    <reaction evidence="7 8">
        <text>L-threonylcarbamoyladenylate + adenosine(37) in tRNA = N(6)-L-threonylcarbamoyladenosine(37) in tRNA + AMP + H(+)</text>
        <dbReference type="Rhea" id="RHEA:37059"/>
        <dbReference type="Rhea" id="RHEA-COMP:10162"/>
        <dbReference type="Rhea" id="RHEA-COMP:10163"/>
        <dbReference type="ChEBI" id="CHEBI:15378"/>
        <dbReference type="ChEBI" id="CHEBI:73682"/>
        <dbReference type="ChEBI" id="CHEBI:74411"/>
        <dbReference type="ChEBI" id="CHEBI:74418"/>
        <dbReference type="ChEBI" id="CHEBI:456215"/>
        <dbReference type="EC" id="2.3.1.234"/>
    </reaction>
</comment>
<dbReference type="GO" id="GO:0002949">
    <property type="term" value="P:tRNA threonylcarbamoyladenosine modification"/>
    <property type="evidence" value="ECO:0007669"/>
    <property type="project" value="UniProtKB-UniRule"/>
</dbReference>
<evidence type="ECO:0000256" key="3">
    <source>
        <dbReference type="ARBA" id="ARBA00022694"/>
    </source>
</evidence>
<dbReference type="InterPro" id="IPR017861">
    <property type="entry name" value="KAE1/TsaD"/>
</dbReference>
<dbReference type="Gene3D" id="3.30.420.40">
    <property type="match status" value="2"/>
</dbReference>
<feature type="binding site" evidence="8">
    <location>
        <position position="332"/>
    </location>
    <ligand>
        <name>Fe cation</name>
        <dbReference type="ChEBI" id="CHEBI:24875"/>
    </ligand>
</feature>
<dbReference type="STRING" id="1802362.A2806_01680"/>
<comment type="similarity">
    <text evidence="8">Belongs to the KAE1 / TsaD family.</text>
</comment>
<keyword evidence="3 8" id="KW-0819">tRNA processing</keyword>
<dbReference type="FunFam" id="3.30.420.40:FF:000012">
    <property type="entry name" value="tRNA N6-adenosine threonylcarbamoyltransferase"/>
    <property type="match status" value="1"/>
</dbReference>
<dbReference type="FunFam" id="3.30.420.40:FF:000040">
    <property type="entry name" value="tRNA N6-adenosine threonylcarbamoyltransferase"/>
    <property type="match status" value="1"/>
</dbReference>
<dbReference type="PANTHER" id="PTHR11735:SF6">
    <property type="entry name" value="TRNA N6-ADENOSINE THREONYLCARBAMOYLTRANSFERASE, MITOCHONDRIAL"/>
    <property type="match status" value="1"/>
</dbReference>